<dbReference type="HAMAP" id="MF_00223">
    <property type="entry name" value="FolE"/>
    <property type="match status" value="1"/>
</dbReference>
<keyword evidence="8" id="KW-0783">Tetrahydrobiopterin biosynthesis</keyword>
<dbReference type="Pfam" id="PF01227">
    <property type="entry name" value="GTP_cyclohydroI"/>
    <property type="match status" value="1"/>
</dbReference>
<dbReference type="InterPro" id="IPR043134">
    <property type="entry name" value="GTP-CH-I_N"/>
</dbReference>
<dbReference type="FunFam" id="3.30.1130.10:FF:000012">
    <property type="entry name" value="GTP cyclohydrolase 1"/>
    <property type="match status" value="1"/>
</dbReference>
<accession>A0AAE1DBQ4</accession>
<evidence type="ECO:0000256" key="9">
    <source>
        <dbReference type="ARBA" id="ARBA00023134"/>
    </source>
</evidence>
<dbReference type="Gene3D" id="3.30.1130.10">
    <property type="match status" value="1"/>
</dbReference>
<comment type="similarity">
    <text evidence="3">Belongs to the GTP cyclohydrolase I family.</text>
</comment>
<dbReference type="GO" id="GO:0005737">
    <property type="term" value="C:cytoplasm"/>
    <property type="evidence" value="ECO:0007669"/>
    <property type="project" value="TreeGrafter"/>
</dbReference>
<feature type="region of interest" description="Disordered" evidence="11">
    <location>
        <begin position="123"/>
        <end position="145"/>
    </location>
</feature>
<proteinExistence type="inferred from homology"/>
<sequence length="371" mass="41812">MCDHFRPTVPDPDVEVEETLRRLTLVKQTASSKSKLRSRTASEPSPINRSRTRFDIKESKKKTDMEALDQTHLFGADAIANTSLYAEHHNSKNVYFTDKGESDKIYDGTQKLHSRDNREVIKSAASSRAPALKYRPHATSEENHQNGDLREIVSDLDLDIMSDSRKKTFALTSSKLPKSISLNDDEIAADMAAHYREIIEQIGEDPSRQGLLKTPERAAKALMFFTKGYKENIADVLNNAVFDEDHDEIVIVKDIEMFSLCEHHLVPFMGKVHIGYLPNNKILGLSKLARIVEVYSRRLQVQERLTKQIALAITEAVQPSGVGVVIEASHMCMVMRGVQKLNSKTITSTMLGVFRDDPKSREEFLSLTLAK</sequence>
<evidence type="ECO:0000313" key="13">
    <source>
        <dbReference type="EMBL" id="KAK3764070.1"/>
    </source>
</evidence>
<evidence type="ECO:0000256" key="11">
    <source>
        <dbReference type="SAM" id="MobiDB-lite"/>
    </source>
</evidence>
<dbReference type="GO" id="GO:0008270">
    <property type="term" value="F:zinc ion binding"/>
    <property type="evidence" value="ECO:0007669"/>
    <property type="project" value="TreeGrafter"/>
</dbReference>
<evidence type="ECO:0000256" key="8">
    <source>
        <dbReference type="ARBA" id="ARBA00023007"/>
    </source>
</evidence>
<evidence type="ECO:0000256" key="6">
    <source>
        <dbReference type="ARBA" id="ARBA00022741"/>
    </source>
</evidence>
<dbReference type="AlphaFoldDB" id="A0AAE1DBQ4"/>
<keyword evidence="9" id="KW-0342">GTP-binding</keyword>
<dbReference type="InterPro" id="IPR043133">
    <property type="entry name" value="GTP-CH-I_C/QueF"/>
</dbReference>
<keyword evidence="14" id="KW-1185">Reference proteome</keyword>
<dbReference type="PROSITE" id="PS00860">
    <property type="entry name" value="GTP_CYCLOHYDROL_1_2"/>
    <property type="match status" value="1"/>
</dbReference>
<keyword evidence="6" id="KW-0547">Nucleotide-binding</keyword>
<feature type="region of interest" description="Disordered" evidence="11">
    <location>
        <begin position="29"/>
        <end position="49"/>
    </location>
</feature>
<dbReference type="GO" id="GO:0046654">
    <property type="term" value="P:tetrahydrofolate biosynthetic process"/>
    <property type="evidence" value="ECO:0007669"/>
    <property type="project" value="InterPro"/>
</dbReference>
<dbReference type="SUPFAM" id="SSF55620">
    <property type="entry name" value="Tetrahydrobiopterin biosynthesis enzymes-like"/>
    <property type="match status" value="1"/>
</dbReference>
<dbReference type="Proteomes" id="UP001283361">
    <property type="component" value="Unassembled WGS sequence"/>
</dbReference>
<dbReference type="NCBIfam" id="TIGR00063">
    <property type="entry name" value="folE"/>
    <property type="match status" value="1"/>
</dbReference>
<evidence type="ECO:0000259" key="12">
    <source>
        <dbReference type="Pfam" id="PF01227"/>
    </source>
</evidence>
<dbReference type="PANTHER" id="PTHR11109:SF7">
    <property type="entry name" value="GTP CYCLOHYDROLASE 1"/>
    <property type="match status" value="1"/>
</dbReference>
<organism evidence="13 14">
    <name type="scientific">Elysia crispata</name>
    <name type="common">lettuce slug</name>
    <dbReference type="NCBI Taxonomy" id="231223"/>
    <lineage>
        <taxon>Eukaryota</taxon>
        <taxon>Metazoa</taxon>
        <taxon>Spiralia</taxon>
        <taxon>Lophotrochozoa</taxon>
        <taxon>Mollusca</taxon>
        <taxon>Gastropoda</taxon>
        <taxon>Heterobranchia</taxon>
        <taxon>Euthyneura</taxon>
        <taxon>Panpulmonata</taxon>
        <taxon>Sacoglossa</taxon>
        <taxon>Placobranchoidea</taxon>
        <taxon>Plakobranchidae</taxon>
        <taxon>Elysia</taxon>
    </lineage>
</organism>
<dbReference type="InterPro" id="IPR018234">
    <property type="entry name" value="GTP_CycHdrlase_I_CS"/>
</dbReference>
<evidence type="ECO:0000256" key="2">
    <source>
        <dbReference type="ARBA" id="ARBA00005080"/>
    </source>
</evidence>
<dbReference type="GO" id="GO:0003934">
    <property type="term" value="F:GTP cyclohydrolase I activity"/>
    <property type="evidence" value="ECO:0007669"/>
    <property type="project" value="UniProtKB-EC"/>
</dbReference>
<dbReference type="GO" id="GO:0006729">
    <property type="term" value="P:tetrahydrobiopterin biosynthetic process"/>
    <property type="evidence" value="ECO:0007669"/>
    <property type="project" value="UniProtKB-KW"/>
</dbReference>
<comment type="catalytic activity">
    <reaction evidence="1">
        <text>GTP + H2O = 7,8-dihydroneopterin 3'-triphosphate + formate + H(+)</text>
        <dbReference type="Rhea" id="RHEA:17473"/>
        <dbReference type="ChEBI" id="CHEBI:15377"/>
        <dbReference type="ChEBI" id="CHEBI:15378"/>
        <dbReference type="ChEBI" id="CHEBI:15740"/>
        <dbReference type="ChEBI" id="CHEBI:37565"/>
        <dbReference type="ChEBI" id="CHEBI:58462"/>
        <dbReference type="EC" id="3.5.4.16"/>
    </reaction>
</comment>
<dbReference type="PANTHER" id="PTHR11109">
    <property type="entry name" value="GTP CYCLOHYDROLASE I"/>
    <property type="match status" value="1"/>
</dbReference>
<keyword evidence="7" id="KW-0378">Hydrolase</keyword>
<evidence type="ECO:0000256" key="4">
    <source>
        <dbReference type="ARBA" id="ARBA00012715"/>
    </source>
</evidence>
<dbReference type="Gene3D" id="1.10.286.10">
    <property type="match status" value="1"/>
</dbReference>
<evidence type="ECO:0000256" key="5">
    <source>
        <dbReference type="ARBA" id="ARBA00017272"/>
    </source>
</evidence>
<reference evidence="13" key="1">
    <citation type="journal article" date="2023" name="G3 (Bethesda)">
        <title>A reference genome for the long-term kleptoplast-retaining sea slug Elysia crispata morphotype clarki.</title>
        <authorList>
            <person name="Eastman K.E."/>
            <person name="Pendleton A.L."/>
            <person name="Shaikh M.A."/>
            <person name="Suttiyut T."/>
            <person name="Ogas R."/>
            <person name="Tomko P."/>
            <person name="Gavelis G."/>
            <person name="Widhalm J.R."/>
            <person name="Wisecaver J.H."/>
        </authorList>
    </citation>
    <scope>NUCLEOTIDE SEQUENCE</scope>
    <source>
        <strain evidence="13">ECLA1</strain>
    </source>
</reference>
<evidence type="ECO:0000256" key="1">
    <source>
        <dbReference type="ARBA" id="ARBA00001052"/>
    </source>
</evidence>
<feature type="domain" description="GTP cyclohydrolase I" evidence="12">
    <location>
        <begin position="192"/>
        <end position="367"/>
    </location>
</feature>
<dbReference type="PROSITE" id="PS00859">
    <property type="entry name" value="GTP_CYCLOHYDROL_1_1"/>
    <property type="match status" value="1"/>
</dbReference>
<dbReference type="EC" id="3.5.4.16" evidence="4"/>
<dbReference type="NCBIfam" id="NF006825">
    <property type="entry name" value="PRK09347.1-2"/>
    <property type="match status" value="1"/>
</dbReference>
<dbReference type="InterPro" id="IPR020602">
    <property type="entry name" value="GTP_CycHdrlase_I_dom"/>
</dbReference>
<name>A0AAE1DBQ4_9GAST</name>
<protein>
    <recommendedName>
        <fullName evidence="5">GTP cyclohydrolase 1</fullName>
        <ecNumber evidence="4">3.5.4.16</ecNumber>
    </recommendedName>
    <alternativeName>
        <fullName evidence="10">GTP cyclohydrolase I</fullName>
    </alternativeName>
</protein>
<dbReference type="CDD" id="cd00642">
    <property type="entry name" value="GTP_cyclohydro1"/>
    <property type="match status" value="1"/>
</dbReference>
<comment type="pathway">
    <text evidence="2">Cofactor biosynthesis; 7,8-dihydroneopterin triphosphate biosynthesis; 7,8-dihydroneopterin triphosphate from GTP: step 1/1.</text>
</comment>
<dbReference type="FunFam" id="1.10.286.10:FF:000003">
    <property type="entry name" value="GTP cyclohydrolase 1"/>
    <property type="match status" value="1"/>
</dbReference>
<dbReference type="GO" id="GO:0005525">
    <property type="term" value="F:GTP binding"/>
    <property type="evidence" value="ECO:0007669"/>
    <property type="project" value="UniProtKB-KW"/>
</dbReference>
<gene>
    <name evidence="13" type="ORF">RRG08_046538</name>
</gene>
<evidence type="ECO:0000256" key="7">
    <source>
        <dbReference type="ARBA" id="ARBA00022801"/>
    </source>
</evidence>
<dbReference type="NCBIfam" id="NF006826">
    <property type="entry name" value="PRK09347.1-3"/>
    <property type="match status" value="1"/>
</dbReference>
<dbReference type="EMBL" id="JAWDGP010004473">
    <property type="protein sequence ID" value="KAK3764070.1"/>
    <property type="molecule type" value="Genomic_DNA"/>
</dbReference>
<evidence type="ECO:0000313" key="14">
    <source>
        <dbReference type="Proteomes" id="UP001283361"/>
    </source>
</evidence>
<evidence type="ECO:0000256" key="3">
    <source>
        <dbReference type="ARBA" id="ARBA00008085"/>
    </source>
</evidence>
<dbReference type="InterPro" id="IPR001474">
    <property type="entry name" value="GTP_CycHdrlase_I"/>
</dbReference>
<comment type="caution">
    <text evidence="13">The sequence shown here is derived from an EMBL/GenBank/DDBJ whole genome shotgun (WGS) entry which is preliminary data.</text>
</comment>
<evidence type="ECO:0000256" key="10">
    <source>
        <dbReference type="ARBA" id="ARBA00030854"/>
    </source>
</evidence>